<proteinExistence type="inferred from homology"/>
<dbReference type="InterPro" id="IPR051045">
    <property type="entry name" value="TonB-dependent_transducer"/>
</dbReference>
<feature type="transmembrane region" description="Helical" evidence="10">
    <location>
        <begin position="6"/>
        <end position="22"/>
    </location>
</feature>
<dbReference type="Pfam" id="PF03544">
    <property type="entry name" value="TonB_C"/>
    <property type="match status" value="2"/>
</dbReference>
<evidence type="ECO:0000256" key="9">
    <source>
        <dbReference type="ARBA" id="ARBA00023136"/>
    </source>
</evidence>
<reference evidence="13" key="1">
    <citation type="submission" date="2016-11" db="EMBL/GenBank/DDBJ databases">
        <authorList>
            <person name="Varghese N."/>
            <person name="Submissions S."/>
        </authorList>
    </citation>
    <scope>NUCLEOTIDE SEQUENCE [LARGE SCALE GENOMIC DNA]</scope>
    <source>
        <strain evidence="13">DSM 24786</strain>
    </source>
</reference>
<keyword evidence="4" id="KW-1003">Cell membrane</keyword>
<organism evidence="12 13">
    <name type="scientific">Cellulophaga fucicola</name>
    <dbReference type="NCBI Taxonomy" id="76595"/>
    <lineage>
        <taxon>Bacteria</taxon>
        <taxon>Pseudomonadati</taxon>
        <taxon>Bacteroidota</taxon>
        <taxon>Flavobacteriia</taxon>
        <taxon>Flavobacteriales</taxon>
        <taxon>Flavobacteriaceae</taxon>
        <taxon>Cellulophaga</taxon>
    </lineage>
</organism>
<evidence type="ECO:0000256" key="1">
    <source>
        <dbReference type="ARBA" id="ARBA00004383"/>
    </source>
</evidence>
<evidence type="ECO:0000256" key="2">
    <source>
        <dbReference type="ARBA" id="ARBA00006555"/>
    </source>
</evidence>
<keyword evidence="7" id="KW-0653">Protein transport</keyword>
<gene>
    <name evidence="12" type="ORF">SAMN05660313_02916</name>
</gene>
<dbReference type="InterPro" id="IPR037682">
    <property type="entry name" value="TonB_C"/>
</dbReference>
<dbReference type="InterPro" id="IPR006260">
    <property type="entry name" value="TonB/TolA_C"/>
</dbReference>
<dbReference type="AlphaFoldDB" id="A0A1K1QSS7"/>
<dbReference type="EMBL" id="FPIY01000005">
    <property type="protein sequence ID" value="SFW63010.1"/>
    <property type="molecule type" value="Genomic_DNA"/>
</dbReference>
<accession>A0A1K1QSS7</accession>
<evidence type="ECO:0000313" key="13">
    <source>
        <dbReference type="Proteomes" id="UP000183257"/>
    </source>
</evidence>
<feature type="transmembrane region" description="Helical" evidence="10">
    <location>
        <begin position="93"/>
        <end position="113"/>
    </location>
</feature>
<keyword evidence="3" id="KW-0813">Transport</keyword>
<feature type="domain" description="TonB C-terminal" evidence="11">
    <location>
        <begin position="484"/>
        <end position="577"/>
    </location>
</feature>
<feature type="transmembrane region" description="Helical" evidence="10">
    <location>
        <begin position="265"/>
        <end position="283"/>
    </location>
</feature>
<evidence type="ECO:0000256" key="6">
    <source>
        <dbReference type="ARBA" id="ARBA00022692"/>
    </source>
</evidence>
<comment type="similarity">
    <text evidence="2">Belongs to the TonB family.</text>
</comment>
<name>A0A1K1QSS7_9FLAO</name>
<evidence type="ECO:0000256" key="4">
    <source>
        <dbReference type="ARBA" id="ARBA00022475"/>
    </source>
</evidence>
<evidence type="ECO:0000259" key="11">
    <source>
        <dbReference type="PROSITE" id="PS52015"/>
    </source>
</evidence>
<dbReference type="STRING" id="76595.SAMN05660313_02916"/>
<dbReference type="PROSITE" id="PS52015">
    <property type="entry name" value="TONB_CTD"/>
    <property type="match status" value="2"/>
</dbReference>
<keyword evidence="6 10" id="KW-0812">Transmembrane</keyword>
<dbReference type="RefSeq" id="WP_072304546.1">
    <property type="nucleotide sequence ID" value="NZ_FPIY01000005.1"/>
</dbReference>
<evidence type="ECO:0000256" key="7">
    <source>
        <dbReference type="ARBA" id="ARBA00022927"/>
    </source>
</evidence>
<keyword evidence="8 10" id="KW-1133">Transmembrane helix</keyword>
<dbReference type="GO" id="GO:0055085">
    <property type="term" value="P:transmembrane transport"/>
    <property type="evidence" value="ECO:0007669"/>
    <property type="project" value="InterPro"/>
</dbReference>
<dbReference type="GO" id="GO:0015031">
    <property type="term" value="P:protein transport"/>
    <property type="evidence" value="ECO:0007669"/>
    <property type="project" value="UniProtKB-KW"/>
</dbReference>
<keyword evidence="13" id="KW-1185">Reference proteome</keyword>
<dbReference type="Gene3D" id="3.30.1150.10">
    <property type="match status" value="2"/>
</dbReference>
<dbReference type="InterPro" id="IPR008756">
    <property type="entry name" value="Peptidase_M56"/>
</dbReference>
<comment type="subcellular location">
    <subcellularLocation>
        <location evidence="1">Cell inner membrane</location>
        <topology evidence="1">Single-pass membrane protein</topology>
        <orientation evidence="1">Periplasmic side</orientation>
    </subcellularLocation>
</comment>
<dbReference type="Pfam" id="PF05569">
    <property type="entry name" value="Peptidase_M56"/>
    <property type="match status" value="1"/>
</dbReference>
<keyword evidence="5" id="KW-0997">Cell inner membrane</keyword>
<evidence type="ECO:0000256" key="8">
    <source>
        <dbReference type="ARBA" id="ARBA00022989"/>
    </source>
</evidence>
<evidence type="ECO:0000256" key="3">
    <source>
        <dbReference type="ARBA" id="ARBA00022448"/>
    </source>
</evidence>
<dbReference type="CDD" id="cd07341">
    <property type="entry name" value="M56_BlaR1_MecR1_like"/>
    <property type="match status" value="1"/>
</dbReference>
<protein>
    <submittedName>
        <fullName evidence="12">TonB family C-terminal domain-containing protein</fullName>
    </submittedName>
</protein>
<dbReference type="GO" id="GO:0098797">
    <property type="term" value="C:plasma membrane protein complex"/>
    <property type="evidence" value="ECO:0007669"/>
    <property type="project" value="TreeGrafter"/>
</dbReference>
<dbReference type="OrthoDB" id="1522859at2"/>
<evidence type="ECO:0000313" key="12">
    <source>
        <dbReference type="EMBL" id="SFW63010.1"/>
    </source>
</evidence>
<dbReference type="NCBIfam" id="TIGR01352">
    <property type="entry name" value="tonB_Cterm"/>
    <property type="match status" value="2"/>
</dbReference>
<evidence type="ECO:0000256" key="10">
    <source>
        <dbReference type="SAM" id="Phobius"/>
    </source>
</evidence>
<evidence type="ECO:0000256" key="5">
    <source>
        <dbReference type="ARBA" id="ARBA00022519"/>
    </source>
</evidence>
<dbReference type="PANTHER" id="PTHR33446:SF2">
    <property type="entry name" value="PROTEIN TONB"/>
    <property type="match status" value="1"/>
</dbReference>
<feature type="transmembrane region" description="Helical" evidence="10">
    <location>
        <begin position="34"/>
        <end position="54"/>
    </location>
</feature>
<dbReference type="SUPFAM" id="SSF74653">
    <property type="entry name" value="TolA/TonB C-terminal domain"/>
    <property type="match status" value="2"/>
</dbReference>
<dbReference type="PANTHER" id="PTHR33446">
    <property type="entry name" value="PROTEIN TONB-RELATED"/>
    <property type="match status" value="1"/>
</dbReference>
<sequence>MVQYVLECLAFQLVFLIIYDVFLRRETFFQWNRLYLLGTCVLSFLLPLIALDIFKSKVPDAVAVYTPFMFSNYDLETNAALLNDANVAQQLTMPWYGILFSIGVVVALFLFLFKIRQLYKLRKRGEKTVYTDFTEVILKQSNSAFSFFKTIFLGDKIKTKEYPNIIAHELVHIKQKHTLDLLFFEVMRIAFWFNPLVYIYQSRISEVHEFIADAKVAKTHRKEQYELLLSQVFQTENISFINHFFSSSLIKKRIKMLQKNQSEKIWASKYLLLLPTIVCILFYTSSKGQEKDTDKENDIIEVKEAPVKQDVIADVPFAVIEDVPVFPGCEDATDKRACFNEQMNKHIRKHFTYPKEAAEKGIEGRVSSRFVIQEDGKIGELQTRGPAVILEEEAIRIIKLLPNFKPGKQRGKAVRVPFVLPITFRLTPETDKEKLTKDVKTALLRKEQEEKDRLYKDAKEVPFSVIDEVPVFPGCENATDKRACFNDKINEHIRKHFSYPESAKKEGVQGRVSVRFVMMEDGSIGKIQMRGPDVRLEEVVLNIIKKLPNVTPGKQRGKVVKVPFSLPITFKLQKKND</sequence>
<dbReference type="Proteomes" id="UP000183257">
    <property type="component" value="Unassembled WGS sequence"/>
</dbReference>
<feature type="domain" description="TonB C-terminal" evidence="11">
    <location>
        <begin position="338"/>
        <end position="433"/>
    </location>
</feature>
<dbReference type="GO" id="GO:0031992">
    <property type="term" value="F:energy transducer activity"/>
    <property type="evidence" value="ECO:0007669"/>
    <property type="project" value="TreeGrafter"/>
</dbReference>
<keyword evidence="9 10" id="KW-0472">Membrane</keyword>